<keyword evidence="1" id="KW-0808">Transferase</keyword>
<name>A0ABT8CDR4_9BACT</name>
<comment type="caution">
    <text evidence="1">The sequence shown here is derived from an EMBL/GenBank/DDBJ whole genome shotgun (WGS) entry which is preliminary data.</text>
</comment>
<dbReference type="SUPFAM" id="SSF53448">
    <property type="entry name" value="Nucleotide-diphospho-sugar transferases"/>
    <property type="match status" value="1"/>
</dbReference>
<protein>
    <submittedName>
        <fullName evidence="1">Family 2 glycosyl transferase</fullName>
    </submittedName>
</protein>
<dbReference type="GO" id="GO:0016740">
    <property type="term" value="F:transferase activity"/>
    <property type="evidence" value="ECO:0007669"/>
    <property type="project" value="UniProtKB-KW"/>
</dbReference>
<dbReference type="Gene3D" id="3.90.550.10">
    <property type="entry name" value="Spore Coat Polysaccharide Biosynthesis Protein SpsA, Chain A"/>
    <property type="match status" value="1"/>
</dbReference>
<dbReference type="RefSeq" id="WP_163383168.1">
    <property type="nucleotide sequence ID" value="NZ_JAUFQS010000047.1"/>
</dbReference>
<gene>
    <name evidence="1" type="ORF">QWZ15_21125</name>
</gene>
<evidence type="ECO:0000313" key="1">
    <source>
        <dbReference type="EMBL" id="MDN3690337.1"/>
    </source>
</evidence>
<dbReference type="InterPro" id="IPR029044">
    <property type="entry name" value="Nucleotide-diphossugar_trans"/>
</dbReference>
<keyword evidence="2" id="KW-1185">Reference proteome</keyword>
<evidence type="ECO:0000313" key="2">
    <source>
        <dbReference type="Proteomes" id="UP001236663"/>
    </source>
</evidence>
<organism evidence="1 2">
    <name type="scientific">Cyclobacterium jeungdonense</name>
    <dbReference type="NCBI Taxonomy" id="708087"/>
    <lineage>
        <taxon>Bacteria</taxon>
        <taxon>Pseudomonadati</taxon>
        <taxon>Bacteroidota</taxon>
        <taxon>Cytophagia</taxon>
        <taxon>Cytophagales</taxon>
        <taxon>Cyclobacteriaceae</taxon>
        <taxon>Cyclobacterium</taxon>
    </lineage>
</organism>
<dbReference type="Proteomes" id="UP001236663">
    <property type="component" value="Unassembled WGS sequence"/>
</dbReference>
<dbReference type="EMBL" id="JAUFQS010000047">
    <property type="protein sequence ID" value="MDN3690337.1"/>
    <property type="molecule type" value="Genomic_DNA"/>
</dbReference>
<sequence length="416" mass="46977">MQAIIGTYTKRFQVKESYLKGAPPDDLSLVVVIPAYMEPNIDITLNSLGNCQPTTGSVEVICVVNAPAGAPDAVLTTNRECIRQVQEWKRNHPDHFIQLKLIREEALPKKKAGAGLARKIGMDEALRRWGMLGKNGPILCLDADCEVSEPYLVAAEKAFQDPSLDLGHFMFEHRYKNEPKPALASGIIQYELHLRCYIQGLKWAGYPFAFHTVGSCMAVRAAAYARSGGMNSRKAGEDFYFMHKLLPVVKFSYLDATVFPSCRASDRVPFGTGRAQLDFLGGDSLAKESYHPDSYACLKELFTQIPLLYDQEPHKWQLPEPLKEILEIIEFQERVQQIKRESTTKASFLKKFWQWFDGFLVLKLTHYLRDHFFPNLPVTKAAQQILASDSLALQDPDAVTLLAFFRKRDTSYSSMG</sequence>
<reference evidence="2" key="1">
    <citation type="journal article" date="2019" name="Int. J. Syst. Evol. Microbiol.">
        <title>The Global Catalogue of Microorganisms (GCM) 10K type strain sequencing project: providing services to taxonomists for standard genome sequencing and annotation.</title>
        <authorList>
            <consortium name="The Broad Institute Genomics Platform"/>
            <consortium name="The Broad Institute Genome Sequencing Center for Infectious Disease"/>
            <person name="Wu L."/>
            <person name="Ma J."/>
        </authorList>
    </citation>
    <scope>NUCLEOTIDE SEQUENCE [LARGE SCALE GENOMIC DNA]</scope>
    <source>
        <strain evidence="2">CECT 7706</strain>
    </source>
</reference>
<proteinExistence type="predicted"/>
<accession>A0ABT8CDR4</accession>